<dbReference type="OrthoDB" id="63034at2"/>
<dbReference type="STRING" id="446470.Snas_4484"/>
<feature type="region of interest" description="Disordered" evidence="1">
    <location>
        <begin position="339"/>
        <end position="379"/>
    </location>
</feature>
<proteinExistence type="predicted"/>
<dbReference type="PANTHER" id="PTHR43265">
    <property type="entry name" value="ESTERASE ESTD"/>
    <property type="match status" value="1"/>
</dbReference>
<dbReference type="KEGG" id="sna:Snas_4484"/>
<keyword evidence="3" id="KW-0378">Hydrolase</keyword>
<name>D3Q580_STANL</name>
<gene>
    <name evidence="3" type="ordered locus">Snas_4484</name>
</gene>
<dbReference type="InterPro" id="IPR029058">
    <property type="entry name" value="AB_hydrolase_fold"/>
</dbReference>
<sequence length="477" mass="51040">MTKAKLGWVALLPGQDGLIRINLPADAKQATFDLPARLQFGRELHPVLPFDIEAWRSRVGEYTDGDIKLVVTMNPDSGLAEPFPFYVDLDHDAVVPLTPIAADRLLSEQGEEITFTADGELRIAIEGAEATLRRAEVPVEEEVSFLVSGEATVVAGTLLRPAGEGPFPAAVLVHGSSFHQRDFYRMWAHALVRAGVAALIFDRQGHGASTGEVAETLQDRAAGVEAAMNFLKEHKAVSEVGLWGISNGMWTVPLVAARRPDVAFVAGVSAPGVTAAESEAHRRGTALRQGGVSAEAAGIAEKIWRLLAEVSQTGDASPSQVRKLEPLLKKLRADKTVKAYTPPGYAKTSPKLSPMPPSGSAAEVAKAHAGTPDPSVGYDPANSYREISCPVLLQYGTDDPNLPAAESEKRIRDALTDGGNENFTITSYPNAGHLLERVPSEVDGMTHEEASYGLHGLRFASGAVSEFISWFEARKPS</sequence>
<evidence type="ECO:0000313" key="4">
    <source>
        <dbReference type="Proteomes" id="UP000000844"/>
    </source>
</evidence>
<organism evidence="3 4">
    <name type="scientific">Stackebrandtia nassauensis (strain DSM 44728 / CIP 108903 / NRRL B-16338 / NBRC 102104 / LLR-40K-21)</name>
    <dbReference type="NCBI Taxonomy" id="446470"/>
    <lineage>
        <taxon>Bacteria</taxon>
        <taxon>Bacillati</taxon>
        <taxon>Actinomycetota</taxon>
        <taxon>Actinomycetes</taxon>
        <taxon>Glycomycetales</taxon>
        <taxon>Glycomycetaceae</taxon>
        <taxon>Stackebrandtia</taxon>
    </lineage>
</organism>
<feature type="domain" description="AB hydrolase-1" evidence="2">
    <location>
        <begin position="171"/>
        <end position="437"/>
    </location>
</feature>
<dbReference type="AlphaFoldDB" id="D3Q580"/>
<dbReference type="RefSeq" id="WP_013019700.1">
    <property type="nucleotide sequence ID" value="NC_013947.1"/>
</dbReference>
<dbReference type="Proteomes" id="UP000000844">
    <property type="component" value="Chromosome"/>
</dbReference>
<dbReference type="InterPro" id="IPR053145">
    <property type="entry name" value="AB_hydrolase_Est10"/>
</dbReference>
<dbReference type="eggNOG" id="COG1073">
    <property type="taxonomic scope" value="Bacteria"/>
</dbReference>
<dbReference type="SUPFAM" id="SSF53474">
    <property type="entry name" value="alpha/beta-Hydrolases"/>
    <property type="match status" value="1"/>
</dbReference>
<dbReference type="GO" id="GO:0052689">
    <property type="term" value="F:carboxylic ester hydrolase activity"/>
    <property type="evidence" value="ECO:0007669"/>
    <property type="project" value="TreeGrafter"/>
</dbReference>
<evidence type="ECO:0000256" key="1">
    <source>
        <dbReference type="SAM" id="MobiDB-lite"/>
    </source>
</evidence>
<dbReference type="EMBL" id="CP001778">
    <property type="protein sequence ID" value="ADD44129.1"/>
    <property type="molecule type" value="Genomic_DNA"/>
</dbReference>
<protein>
    <submittedName>
        <fullName evidence="3">BAAT/Acyl-CoA thioester hydrolase</fullName>
    </submittedName>
</protein>
<evidence type="ECO:0000259" key="2">
    <source>
        <dbReference type="Pfam" id="PF12697"/>
    </source>
</evidence>
<dbReference type="HOGENOM" id="CLU_572249_0_0_11"/>
<dbReference type="Pfam" id="PF12697">
    <property type="entry name" value="Abhydrolase_6"/>
    <property type="match status" value="1"/>
</dbReference>
<dbReference type="Gene3D" id="3.40.50.1820">
    <property type="entry name" value="alpha/beta hydrolase"/>
    <property type="match status" value="1"/>
</dbReference>
<evidence type="ECO:0000313" key="3">
    <source>
        <dbReference type="EMBL" id="ADD44129.1"/>
    </source>
</evidence>
<keyword evidence="4" id="KW-1185">Reference proteome</keyword>
<accession>D3Q580</accession>
<dbReference type="eggNOG" id="COG1506">
    <property type="taxonomic scope" value="Bacteria"/>
</dbReference>
<dbReference type="InterPro" id="IPR000073">
    <property type="entry name" value="AB_hydrolase_1"/>
</dbReference>
<dbReference type="PANTHER" id="PTHR43265:SF1">
    <property type="entry name" value="ESTERASE ESTD"/>
    <property type="match status" value="1"/>
</dbReference>
<reference evidence="3 4" key="1">
    <citation type="journal article" date="2009" name="Stand. Genomic Sci.">
        <title>Complete genome sequence of Stackebrandtia nassauensis type strain (LLR-40K-21).</title>
        <authorList>
            <person name="Munk C."/>
            <person name="Lapidus A."/>
            <person name="Copeland A."/>
            <person name="Jando M."/>
            <person name="Mayilraj S."/>
            <person name="Glavina Del Rio T."/>
            <person name="Nolan M."/>
            <person name="Chen F."/>
            <person name="Lucas S."/>
            <person name="Tice H."/>
            <person name="Cheng J.F."/>
            <person name="Han C."/>
            <person name="Detter J.C."/>
            <person name="Bruce D."/>
            <person name="Goodwin L."/>
            <person name="Chain P."/>
            <person name="Pitluck S."/>
            <person name="Goker M."/>
            <person name="Ovchinikova G."/>
            <person name="Pati A."/>
            <person name="Ivanova N."/>
            <person name="Mavromatis K."/>
            <person name="Chen A."/>
            <person name="Palaniappan K."/>
            <person name="Land M."/>
            <person name="Hauser L."/>
            <person name="Chang Y.J."/>
            <person name="Jeffries C.D."/>
            <person name="Bristow J."/>
            <person name="Eisen J.A."/>
            <person name="Markowitz V."/>
            <person name="Hugenholtz P."/>
            <person name="Kyrpides N.C."/>
            <person name="Klenk H.P."/>
        </authorList>
    </citation>
    <scope>NUCLEOTIDE SEQUENCE [LARGE SCALE GENOMIC DNA]</scope>
    <source>
        <strain evidence="4">DSM 44728 / CIP 108903 / NRRL B-16338 / NBRC 102104 / LLR-40K-21</strain>
    </source>
</reference>